<feature type="compositionally biased region" description="Acidic residues" evidence="1">
    <location>
        <begin position="92"/>
        <end position="102"/>
    </location>
</feature>
<feature type="transmembrane region" description="Helical" evidence="2">
    <location>
        <begin position="115"/>
        <end position="137"/>
    </location>
</feature>
<keyword evidence="2" id="KW-0812">Transmembrane</keyword>
<evidence type="ECO:0000256" key="2">
    <source>
        <dbReference type="SAM" id="Phobius"/>
    </source>
</evidence>
<dbReference type="RefSeq" id="WP_241054156.1">
    <property type="nucleotide sequence ID" value="NZ_JAKZBV010000001.1"/>
</dbReference>
<feature type="transmembrane region" description="Helical" evidence="2">
    <location>
        <begin position="143"/>
        <end position="161"/>
    </location>
</feature>
<proteinExistence type="predicted"/>
<feature type="region of interest" description="Disordered" evidence="1">
    <location>
        <begin position="30"/>
        <end position="102"/>
    </location>
</feature>
<reference evidence="3 4" key="1">
    <citation type="submission" date="2022-03" db="EMBL/GenBank/DDBJ databases">
        <title>Sinomonas sp. isolated from a soil.</title>
        <authorList>
            <person name="Han J."/>
            <person name="Kim D.-U."/>
        </authorList>
    </citation>
    <scope>NUCLEOTIDE SEQUENCE [LARGE SCALE GENOMIC DNA]</scope>
    <source>
        <strain evidence="3 4">5-5</strain>
    </source>
</reference>
<evidence type="ECO:0000313" key="3">
    <source>
        <dbReference type="EMBL" id="MCH6470652.1"/>
    </source>
</evidence>
<evidence type="ECO:0000256" key="1">
    <source>
        <dbReference type="SAM" id="MobiDB-lite"/>
    </source>
</evidence>
<dbReference type="Proteomes" id="UP001202922">
    <property type="component" value="Unassembled WGS sequence"/>
</dbReference>
<gene>
    <name evidence="3" type="ORF">L0M17_11810</name>
</gene>
<name>A0ABS9U2M1_9MICC</name>
<keyword evidence="2" id="KW-0472">Membrane</keyword>
<keyword evidence="4" id="KW-1185">Reference proteome</keyword>
<comment type="caution">
    <text evidence="3">The sequence shown here is derived from an EMBL/GenBank/DDBJ whole genome shotgun (WGS) entry which is preliminary data.</text>
</comment>
<evidence type="ECO:0000313" key="4">
    <source>
        <dbReference type="Proteomes" id="UP001202922"/>
    </source>
</evidence>
<feature type="compositionally biased region" description="Low complexity" evidence="1">
    <location>
        <begin position="44"/>
        <end position="55"/>
    </location>
</feature>
<keyword evidence="2" id="KW-1133">Transmembrane helix</keyword>
<protein>
    <submittedName>
        <fullName evidence="3">Uncharacterized protein</fullName>
    </submittedName>
</protein>
<accession>A0ABS9U2M1</accession>
<organism evidence="3 4">
    <name type="scientific">Sinomonas terrae</name>
    <dbReference type="NCBI Taxonomy" id="2908838"/>
    <lineage>
        <taxon>Bacteria</taxon>
        <taxon>Bacillati</taxon>
        <taxon>Actinomycetota</taxon>
        <taxon>Actinomycetes</taxon>
        <taxon>Micrococcales</taxon>
        <taxon>Micrococcaceae</taxon>
        <taxon>Sinomonas</taxon>
    </lineage>
</organism>
<dbReference type="EMBL" id="JAKZBV010000001">
    <property type="protein sequence ID" value="MCH6470652.1"/>
    <property type="molecule type" value="Genomic_DNA"/>
</dbReference>
<sequence>MNGRPDPDRANHAADDDIWRDLVARLRADDPRLGPGFADEEFGPAPMEPSAAERAAAVRELEQAEDDAQTPNFEEFDPFGLARPRGKAFHDDEPEGDGEFVPEEPEPILAGADPAVVLAWLGALGSPVGLLLSALFWRDIPAWAIAVLVAAFIGSVGYLIMRLPREKDEDDDGARL</sequence>